<evidence type="ECO:0000313" key="4">
    <source>
        <dbReference type="Proteomes" id="UP000694308"/>
    </source>
</evidence>
<accession>A0A949WRM1</accession>
<feature type="domain" description="Glycosyltransferase subfamily 4-like N-terminal" evidence="2">
    <location>
        <begin position="16"/>
        <end position="167"/>
    </location>
</feature>
<name>A0A949WRM1_9CLOT</name>
<reference evidence="3" key="1">
    <citation type="submission" date="2020-12" db="EMBL/GenBank/DDBJ databases">
        <title>Clostridium thailandense sp. nov., a novel acetogenic bacterium isolated from peat land soil in Thailand.</title>
        <authorList>
            <person name="Chaikitkaew S."/>
            <person name="Birkeland N.K."/>
        </authorList>
    </citation>
    <scope>NUCLEOTIDE SEQUENCE</scope>
    <source>
        <strain evidence="3">PL3</strain>
    </source>
</reference>
<evidence type="ECO:0000259" key="1">
    <source>
        <dbReference type="Pfam" id="PF00534"/>
    </source>
</evidence>
<sequence>MFKIKVLQIISGNDNGGGGNHVLNLAYYSKDKFHCVIGAIGVGPLYDKAKEKGIDIVQFQNKSFYNGEVLRYIKENNIDIINFHGAKAFFLHCFLRNKLDIPSSATVHSDYKKDFLNSKFKYILFTPLSIKGLKSFNYYICVSKYIKSILQKDKYKGEKFLVTNGMDYESIEITEERNEIRKNYGIDNDDFVYVNVARMHPIKNHLGLIEAFNKLKKEKRNVKLILVGDGELEEKLRGKVCELGLGKYIIFAGFSDNVVNFINASDISILTSFSEGGSPPLVILESAAAKKPFIGSKVGDIEETINEDRGFLIDPNSIEDIYDKMKEAYDKKDELGTLGENLCKFAQNSYSMKNFCKGYYNAYKKMLLDK</sequence>
<protein>
    <submittedName>
        <fullName evidence="3">Glycosyltransferase</fullName>
    </submittedName>
</protein>
<dbReference type="EMBL" id="JAEEGC010000069">
    <property type="protein sequence ID" value="MBV7274190.1"/>
    <property type="molecule type" value="Genomic_DNA"/>
</dbReference>
<dbReference type="Proteomes" id="UP000694308">
    <property type="component" value="Unassembled WGS sequence"/>
</dbReference>
<dbReference type="InterPro" id="IPR028098">
    <property type="entry name" value="Glyco_trans_4-like_N"/>
</dbReference>
<dbReference type="Pfam" id="PF13439">
    <property type="entry name" value="Glyco_transf_4"/>
    <property type="match status" value="1"/>
</dbReference>
<feature type="domain" description="Glycosyl transferase family 1" evidence="1">
    <location>
        <begin position="177"/>
        <end position="340"/>
    </location>
</feature>
<keyword evidence="4" id="KW-1185">Reference proteome</keyword>
<dbReference type="AlphaFoldDB" id="A0A949WRM1"/>
<organism evidence="3 4">
    <name type="scientific">Clostridium thailandense</name>
    <dbReference type="NCBI Taxonomy" id="2794346"/>
    <lineage>
        <taxon>Bacteria</taxon>
        <taxon>Bacillati</taxon>
        <taxon>Bacillota</taxon>
        <taxon>Clostridia</taxon>
        <taxon>Eubacteriales</taxon>
        <taxon>Clostridiaceae</taxon>
        <taxon>Clostridium</taxon>
    </lineage>
</organism>
<dbReference type="RefSeq" id="WP_218321273.1">
    <property type="nucleotide sequence ID" value="NZ_JAEEGC010000069.1"/>
</dbReference>
<comment type="caution">
    <text evidence="3">The sequence shown here is derived from an EMBL/GenBank/DDBJ whole genome shotgun (WGS) entry which is preliminary data.</text>
</comment>
<gene>
    <name evidence="3" type="ORF">I6U48_14885</name>
</gene>
<dbReference type="GO" id="GO:0016757">
    <property type="term" value="F:glycosyltransferase activity"/>
    <property type="evidence" value="ECO:0007669"/>
    <property type="project" value="InterPro"/>
</dbReference>
<proteinExistence type="predicted"/>
<dbReference type="Pfam" id="PF00534">
    <property type="entry name" value="Glycos_transf_1"/>
    <property type="match status" value="1"/>
</dbReference>
<evidence type="ECO:0000313" key="3">
    <source>
        <dbReference type="EMBL" id="MBV7274190.1"/>
    </source>
</evidence>
<dbReference type="InterPro" id="IPR001296">
    <property type="entry name" value="Glyco_trans_1"/>
</dbReference>
<evidence type="ECO:0000259" key="2">
    <source>
        <dbReference type="Pfam" id="PF13439"/>
    </source>
</evidence>
<dbReference type="PANTHER" id="PTHR12526:SF627">
    <property type="entry name" value="D-RHAMNOSYLTRANSFERASE WBPZ"/>
    <property type="match status" value="1"/>
</dbReference>
<dbReference type="CDD" id="cd03811">
    <property type="entry name" value="GT4_GT28_WabH-like"/>
    <property type="match status" value="1"/>
</dbReference>
<dbReference type="PANTHER" id="PTHR12526">
    <property type="entry name" value="GLYCOSYLTRANSFERASE"/>
    <property type="match status" value="1"/>
</dbReference>